<evidence type="ECO:0000256" key="1">
    <source>
        <dbReference type="SAM" id="SignalP"/>
    </source>
</evidence>
<dbReference type="Proteomes" id="UP000095283">
    <property type="component" value="Unplaced"/>
</dbReference>
<dbReference type="AlphaFoldDB" id="A0A1I7XND5"/>
<keyword evidence="2" id="KW-1185">Reference proteome</keyword>
<reference evidence="3" key="1">
    <citation type="submission" date="2016-11" db="UniProtKB">
        <authorList>
            <consortium name="WormBaseParasite"/>
        </authorList>
    </citation>
    <scope>IDENTIFICATION</scope>
</reference>
<proteinExistence type="predicted"/>
<dbReference type="WBParaSite" id="Hba_19295">
    <property type="protein sequence ID" value="Hba_19295"/>
    <property type="gene ID" value="Hba_19295"/>
</dbReference>
<evidence type="ECO:0000313" key="2">
    <source>
        <dbReference type="Proteomes" id="UP000095283"/>
    </source>
</evidence>
<feature type="chain" id="PRO_5013040288" evidence="1">
    <location>
        <begin position="16"/>
        <end position="84"/>
    </location>
</feature>
<keyword evidence="1" id="KW-0732">Signal</keyword>
<organism evidence="2 3">
    <name type="scientific">Heterorhabditis bacteriophora</name>
    <name type="common">Entomopathogenic nematode worm</name>
    <dbReference type="NCBI Taxonomy" id="37862"/>
    <lineage>
        <taxon>Eukaryota</taxon>
        <taxon>Metazoa</taxon>
        <taxon>Ecdysozoa</taxon>
        <taxon>Nematoda</taxon>
        <taxon>Chromadorea</taxon>
        <taxon>Rhabditida</taxon>
        <taxon>Rhabditina</taxon>
        <taxon>Rhabditomorpha</taxon>
        <taxon>Strongyloidea</taxon>
        <taxon>Heterorhabditidae</taxon>
        <taxon>Heterorhabditis</taxon>
    </lineage>
</organism>
<evidence type="ECO:0000313" key="3">
    <source>
        <dbReference type="WBParaSite" id="Hba_19295"/>
    </source>
</evidence>
<protein>
    <submittedName>
        <fullName evidence="3">Secreted protein</fullName>
    </submittedName>
</protein>
<accession>A0A1I7XND5</accession>
<sequence length="84" mass="9179">MLTVILCVLLRLISADYLVKTVTVNSVNYDDFILSSSTSVKQEQTSLSTKEFLTTQGNLARLTNINPCSFSLDNGTTGGVTRQM</sequence>
<name>A0A1I7XND5_HETBA</name>
<feature type="signal peptide" evidence="1">
    <location>
        <begin position="1"/>
        <end position="15"/>
    </location>
</feature>